<proteinExistence type="predicted"/>
<reference evidence="2" key="1">
    <citation type="submission" date="2019-01" db="EMBL/GenBank/DDBJ databases">
        <title>PS3, a novel KP34virus infecting Providencia stuartii with a tail spike-associated depolymerase that enhances serum-mediated killing.</title>
        <authorList>
            <person name="Oliveira H."/>
            <person name="Mendes B."/>
            <person name="Lobocka M."/>
            <person name="Azeredo J."/>
        </authorList>
    </citation>
    <scope>NUCLEOTIDE SEQUENCE [LARGE SCALE GENOMIC DNA]</scope>
</reference>
<keyword evidence="2" id="KW-1185">Reference proteome</keyword>
<gene>
    <name evidence="1" type="ORF">Stuart_48</name>
</gene>
<evidence type="ECO:0000313" key="2">
    <source>
        <dbReference type="Proteomes" id="UP000290695"/>
    </source>
</evidence>
<protein>
    <submittedName>
        <fullName evidence="1">Uncharacterized protein</fullName>
    </submittedName>
</protein>
<accession>A0A411AWD0</accession>
<sequence length="108" mass="11625">MADASVDLKELEQVVDLSTQLSNVSRRMSQGSYTMGLVGEYKDLVGRLGDLITPEPEPLPEDTATVKAGEYTFGGVKYQLTVTGNELTNIEVVSEPDPEPEPEPPAGD</sequence>
<dbReference type="EMBL" id="MK387869">
    <property type="protein sequence ID" value="QAX92413.1"/>
    <property type="molecule type" value="Genomic_DNA"/>
</dbReference>
<name>A0A411AWD0_9CAUD</name>
<organism evidence="1 2">
    <name type="scientific">Providencia phage vB_PstP_PS3</name>
    <dbReference type="NCBI Taxonomy" id="2848038"/>
    <lineage>
        <taxon>Viruses</taxon>
        <taxon>Duplodnaviria</taxon>
        <taxon>Heunggongvirae</taxon>
        <taxon>Uroviricota</taxon>
        <taxon>Caudoviricetes</taxon>
        <taxon>Autographivirales</taxon>
        <taxon>Autoscriptoviridae</taxon>
        <taxon>Slopekvirinae</taxon>
        <taxon>Kakivirus</taxon>
        <taxon>Kakivirus PS3</taxon>
    </lineage>
</organism>
<dbReference type="Proteomes" id="UP000290695">
    <property type="component" value="Segment"/>
</dbReference>
<evidence type="ECO:0000313" key="1">
    <source>
        <dbReference type="EMBL" id="QAX92413.1"/>
    </source>
</evidence>